<reference evidence="2" key="1">
    <citation type="journal article" date="2023" name="IScience">
        <title>Live-bearing cockroach genome reveals convergent evolutionary mechanisms linked to viviparity in insects and beyond.</title>
        <authorList>
            <person name="Fouks B."/>
            <person name="Harrison M.C."/>
            <person name="Mikhailova A.A."/>
            <person name="Marchal E."/>
            <person name="English S."/>
            <person name="Carruthers M."/>
            <person name="Jennings E.C."/>
            <person name="Chiamaka E.L."/>
            <person name="Frigard R.A."/>
            <person name="Pippel M."/>
            <person name="Attardo G.M."/>
            <person name="Benoit J.B."/>
            <person name="Bornberg-Bauer E."/>
            <person name="Tobe S.S."/>
        </authorList>
    </citation>
    <scope>NUCLEOTIDE SEQUENCE</scope>
    <source>
        <strain evidence="2">Stay&amp;Tobe</strain>
    </source>
</reference>
<feature type="region of interest" description="Disordered" evidence="1">
    <location>
        <begin position="288"/>
        <end position="329"/>
    </location>
</feature>
<feature type="region of interest" description="Disordered" evidence="1">
    <location>
        <begin position="350"/>
        <end position="376"/>
    </location>
</feature>
<dbReference type="Proteomes" id="UP001233999">
    <property type="component" value="Unassembled WGS sequence"/>
</dbReference>
<evidence type="ECO:0000256" key="1">
    <source>
        <dbReference type="SAM" id="MobiDB-lite"/>
    </source>
</evidence>
<organism evidence="2 3">
    <name type="scientific">Diploptera punctata</name>
    <name type="common">Pacific beetle cockroach</name>
    <dbReference type="NCBI Taxonomy" id="6984"/>
    <lineage>
        <taxon>Eukaryota</taxon>
        <taxon>Metazoa</taxon>
        <taxon>Ecdysozoa</taxon>
        <taxon>Arthropoda</taxon>
        <taxon>Hexapoda</taxon>
        <taxon>Insecta</taxon>
        <taxon>Pterygota</taxon>
        <taxon>Neoptera</taxon>
        <taxon>Polyneoptera</taxon>
        <taxon>Dictyoptera</taxon>
        <taxon>Blattodea</taxon>
        <taxon>Blaberoidea</taxon>
        <taxon>Blaberidae</taxon>
        <taxon>Diplopterinae</taxon>
        <taxon>Diploptera</taxon>
    </lineage>
</organism>
<dbReference type="AlphaFoldDB" id="A0AAD8E2Z1"/>
<feature type="compositionally biased region" description="Acidic residues" evidence="1">
    <location>
        <begin position="166"/>
        <end position="184"/>
    </location>
</feature>
<protein>
    <submittedName>
        <fullName evidence="2">Uncharacterized protein</fullName>
    </submittedName>
</protein>
<accession>A0AAD8E2Z1</accession>
<dbReference type="EMBL" id="JASPKZ010010257">
    <property type="protein sequence ID" value="KAJ9574829.1"/>
    <property type="molecule type" value="Genomic_DNA"/>
</dbReference>
<evidence type="ECO:0000313" key="3">
    <source>
        <dbReference type="Proteomes" id="UP001233999"/>
    </source>
</evidence>
<sequence>METEAVKDETLKPMAFTIHFADNKDVPTPKQNAPRHRRIPSLPDVEDNKKSNSVQAIGLSPLPMRKLIAARRAGYHSEGYFSSDQEDDLFVKKFKNLDKGLRTTNLAQEKKIMAEHKVRAENSEFGDFPEDTIAYDEAGVDSKRHNTSLNNLNVLKPEEWLATGVSDEDDVEEDEEDEVNDLNDIDSSNDTVSEAGTYTIDKDAPCPDVDQARLEVEKAIISSRKEKSPDDSTPQEEDFTMSGLYRDGSNWINEWATQVAKHNNKGLPPLPIGKHQGQVVLTRIPSPVLSPGIAQPPSRRLQSSPNHAASPLHMQEGGERHSDSSLETESFLRATESVVTAMQARMSLSLDSGGESDVDTSHSYQAPPSSTVGVSTENATMRRGLPQSSFFQFVSCVENTSFVNKSSMFSITFSIHVYTLQLQTSVPSSLYWPGKLPNFSRQQLYASFSPTKPFRVLCPQYFEC</sequence>
<reference evidence="2" key="2">
    <citation type="submission" date="2023-05" db="EMBL/GenBank/DDBJ databases">
        <authorList>
            <person name="Fouks B."/>
        </authorList>
    </citation>
    <scope>NUCLEOTIDE SEQUENCE</scope>
    <source>
        <strain evidence="2">Stay&amp;Tobe</strain>
        <tissue evidence="2">Testes</tissue>
    </source>
</reference>
<proteinExistence type="predicted"/>
<name>A0AAD8E2Z1_DIPPU</name>
<feature type="compositionally biased region" description="Polar residues" evidence="1">
    <location>
        <begin position="361"/>
        <end position="376"/>
    </location>
</feature>
<evidence type="ECO:0000313" key="2">
    <source>
        <dbReference type="EMBL" id="KAJ9574829.1"/>
    </source>
</evidence>
<feature type="non-terminal residue" evidence="2">
    <location>
        <position position="1"/>
    </location>
</feature>
<keyword evidence="3" id="KW-1185">Reference proteome</keyword>
<comment type="caution">
    <text evidence="2">The sequence shown here is derived from an EMBL/GenBank/DDBJ whole genome shotgun (WGS) entry which is preliminary data.</text>
</comment>
<gene>
    <name evidence="2" type="ORF">L9F63_007989</name>
</gene>
<feature type="region of interest" description="Disordered" evidence="1">
    <location>
        <begin position="165"/>
        <end position="208"/>
    </location>
</feature>
<feature type="region of interest" description="Disordered" evidence="1">
    <location>
        <begin position="20"/>
        <end position="52"/>
    </location>
</feature>